<dbReference type="OrthoDB" id="272721at2759"/>
<feature type="coiled-coil region" evidence="1">
    <location>
        <begin position="566"/>
        <end position="593"/>
    </location>
</feature>
<feature type="region of interest" description="Disordered" evidence="2">
    <location>
        <begin position="762"/>
        <end position="803"/>
    </location>
</feature>
<accession>A0A0S4JKE8</accession>
<keyword evidence="4" id="KW-1185">Reference proteome</keyword>
<dbReference type="VEuPathDB" id="TriTrypDB:BSAL_26530"/>
<sequence length="803" mass="90317">MAKCFDSDDESAAPPPSAPAASSSVPQQQRQQPPPPQQPSKSSALYSDDDDDGPHASSPAVAPPAKVPQFKARVEWQPPASQFSAPPATGAGQQQQPPAPAAQPAAWAQPQQQYFAPPPVSTPPHMQQPQQPQQPQWSIHPQQQTSQTQPQSEQLPQSQHQVPQWSMQPQQQGQQQPISQPPPPQHQQQQQPAWASQPPPQWGAPSQQTTPNWLAPQSQPPPTFADPHQQQPLQQAPSSSVAEATRSSSLTGSFSSTAASNTTGASPPPPPPPPTRQEIQEAQHPVPAPVPFAVPSLPNTTRPQSMILPQIPVVQQQPRLDHVPPMAPAVAPQSGLSQHLQTSSEGSVQASWEAFQQLRKQLDESHGRTVGLHQQVSQLQLTHEKEAASFRDAANAQIEQQRKSLETTTEHYNELQLKVESMTALLSRKAEQIVKLEQNLHERTVAVSAMTQKVTHMDDRVKLSDSARQIAEVRCRELELTLDHSSQLVETLRKQLSGSYDDKVTAMQQQYQLFENNRDQLVKYFDGREQFLVGNYNSALQNVQAIMEERMADREAKISSHWENIMAEVKLQYERLQRDANSAREDAHQQIKDFRDKMYTEREKADANQEKEIAILEQRHREREDHILSDIARRERELGEREQKYRVQRAQDEQDAKVALLTKEAEMKSYYEKMMEDLRSTQEKDRDRLITTFRDQIQQLSAQHLNNERELERMHREKEREMAQRYRVAGYEVDDRKGQVDLTDVTQKTQSALLSKFDNIETRQRERAEQSRAAFRTSTSLSSVGLPPGAASNAPAAPGSPTN</sequence>
<feature type="compositionally biased region" description="Low complexity" evidence="2">
    <location>
        <begin position="123"/>
        <end position="178"/>
    </location>
</feature>
<evidence type="ECO:0000256" key="1">
    <source>
        <dbReference type="SAM" id="Coils"/>
    </source>
</evidence>
<feature type="compositionally biased region" description="Low complexity" evidence="2">
    <location>
        <begin position="186"/>
        <end position="196"/>
    </location>
</feature>
<feature type="coiled-coil region" evidence="1">
    <location>
        <begin position="395"/>
        <end position="439"/>
    </location>
</feature>
<dbReference type="OMA" id="SHWENIM"/>
<reference evidence="4" key="1">
    <citation type="submission" date="2015-09" db="EMBL/GenBank/DDBJ databases">
        <authorList>
            <consortium name="Pathogen Informatics"/>
        </authorList>
    </citation>
    <scope>NUCLEOTIDE SEQUENCE [LARGE SCALE GENOMIC DNA]</scope>
    <source>
        <strain evidence="4">Lake Konstanz</strain>
    </source>
</reference>
<evidence type="ECO:0000256" key="2">
    <source>
        <dbReference type="SAM" id="MobiDB-lite"/>
    </source>
</evidence>
<evidence type="ECO:0000313" key="4">
    <source>
        <dbReference type="Proteomes" id="UP000051952"/>
    </source>
</evidence>
<protein>
    <submittedName>
        <fullName evidence="3">Uncharacterized protein</fullName>
    </submittedName>
</protein>
<feature type="region of interest" description="Disordered" evidence="2">
    <location>
        <begin position="1"/>
        <end position="304"/>
    </location>
</feature>
<dbReference type="PANTHER" id="PTHR48125">
    <property type="entry name" value="LP07818P1"/>
    <property type="match status" value="1"/>
</dbReference>
<organism evidence="3 4">
    <name type="scientific">Bodo saltans</name>
    <name type="common">Flagellated protozoan</name>
    <dbReference type="NCBI Taxonomy" id="75058"/>
    <lineage>
        <taxon>Eukaryota</taxon>
        <taxon>Discoba</taxon>
        <taxon>Euglenozoa</taxon>
        <taxon>Kinetoplastea</taxon>
        <taxon>Metakinetoplastina</taxon>
        <taxon>Eubodonida</taxon>
        <taxon>Bodonidae</taxon>
        <taxon>Bodo</taxon>
    </lineage>
</organism>
<feature type="compositionally biased region" description="Pro residues" evidence="2">
    <location>
        <begin position="266"/>
        <end position="275"/>
    </location>
</feature>
<feature type="compositionally biased region" description="Low complexity" evidence="2">
    <location>
        <begin position="227"/>
        <end position="265"/>
    </location>
</feature>
<dbReference type="EMBL" id="CYKH01001822">
    <property type="protein sequence ID" value="CUG90405.1"/>
    <property type="molecule type" value="Genomic_DNA"/>
</dbReference>
<gene>
    <name evidence="3" type="ORF">BSAL_26530</name>
</gene>
<name>A0A0S4JKE8_BODSA</name>
<dbReference type="Proteomes" id="UP000051952">
    <property type="component" value="Unassembled WGS sequence"/>
</dbReference>
<feature type="compositionally biased region" description="Low complexity" evidence="2">
    <location>
        <begin position="19"/>
        <end position="31"/>
    </location>
</feature>
<feature type="compositionally biased region" description="Low complexity" evidence="2">
    <location>
        <begin position="787"/>
        <end position="803"/>
    </location>
</feature>
<feature type="compositionally biased region" description="Low complexity" evidence="2">
    <location>
        <begin position="67"/>
        <end position="115"/>
    </location>
</feature>
<dbReference type="PANTHER" id="PTHR48125:SF12">
    <property type="entry name" value="AT HOOK TRANSCRIPTION FACTOR FAMILY-RELATED"/>
    <property type="match status" value="1"/>
</dbReference>
<keyword evidence="1" id="KW-0175">Coiled coil</keyword>
<proteinExistence type="predicted"/>
<evidence type="ECO:0000313" key="3">
    <source>
        <dbReference type="EMBL" id="CUG90405.1"/>
    </source>
</evidence>
<dbReference type="AlphaFoldDB" id="A0A0S4JKE8"/>